<dbReference type="Proteomes" id="UP000231282">
    <property type="component" value="Unassembled WGS sequence"/>
</dbReference>
<dbReference type="GO" id="GO:0019843">
    <property type="term" value="F:rRNA binding"/>
    <property type="evidence" value="ECO:0007669"/>
    <property type="project" value="UniProtKB-UniRule"/>
</dbReference>
<dbReference type="EMBL" id="PEZH01000013">
    <property type="protein sequence ID" value="PIS15282.1"/>
    <property type="molecule type" value="Genomic_DNA"/>
</dbReference>
<dbReference type="SUPFAM" id="SSF50249">
    <property type="entry name" value="Nucleic acid-binding proteins"/>
    <property type="match status" value="1"/>
</dbReference>
<comment type="function">
    <text evidence="1 7 9">With S4 and S5 plays an important role in translational accuracy.</text>
</comment>
<evidence type="ECO:0000256" key="3">
    <source>
        <dbReference type="ARBA" id="ARBA00022980"/>
    </source>
</evidence>
<comment type="subunit">
    <text evidence="7 9">Part of the 30S ribosomal subunit. Contacts proteins S8 and S17. May interact with IF1 in the 30S initiation complex.</text>
</comment>
<reference evidence="12" key="1">
    <citation type="submission" date="2017-09" db="EMBL/GenBank/DDBJ databases">
        <title>Depth-based differentiation of microbial function through sediment-hosted aquifers and enrichment of novel symbionts in the deep terrestrial subsurface.</title>
        <authorList>
            <person name="Probst A.J."/>
            <person name="Ladd B."/>
            <person name="Jarett J.K."/>
            <person name="Geller-Mcgrath D.E."/>
            <person name="Sieber C.M.K."/>
            <person name="Emerson J.B."/>
            <person name="Anantharaman K."/>
            <person name="Thomas B.C."/>
            <person name="Malmstrom R."/>
            <person name="Stieglmeier M."/>
            <person name="Klingl A."/>
            <person name="Woyke T."/>
            <person name="Ryan C.M."/>
            <person name="Banfield J.F."/>
        </authorList>
    </citation>
    <scope>NUCLEOTIDE SEQUENCE [LARGE SCALE GENOMIC DNA]</scope>
</reference>
<dbReference type="CDD" id="cd03368">
    <property type="entry name" value="Ribosomal_S12"/>
    <property type="match status" value="1"/>
</dbReference>
<evidence type="ECO:0000256" key="2">
    <source>
        <dbReference type="ARBA" id="ARBA00005657"/>
    </source>
</evidence>
<evidence type="ECO:0000256" key="8">
    <source>
        <dbReference type="RuleBase" id="RU003622"/>
    </source>
</evidence>
<dbReference type="GO" id="GO:0003735">
    <property type="term" value="F:structural constituent of ribosome"/>
    <property type="evidence" value="ECO:0007669"/>
    <property type="project" value="InterPro"/>
</dbReference>
<evidence type="ECO:0000256" key="7">
    <source>
        <dbReference type="HAMAP-Rule" id="MF_00403"/>
    </source>
</evidence>
<dbReference type="Pfam" id="PF00164">
    <property type="entry name" value="Ribosom_S12_S23"/>
    <property type="match status" value="1"/>
</dbReference>
<keyword evidence="4 7" id="KW-0687">Ribonucleoprotein</keyword>
<keyword evidence="3 7" id="KW-0689">Ribosomal protein</keyword>
<evidence type="ECO:0000256" key="4">
    <source>
        <dbReference type="ARBA" id="ARBA00023274"/>
    </source>
</evidence>
<dbReference type="FunFam" id="2.40.50.140:FF:000099">
    <property type="entry name" value="Ribosomal protein S12, mitochondrial"/>
    <property type="match status" value="1"/>
</dbReference>
<evidence type="ECO:0000313" key="12">
    <source>
        <dbReference type="Proteomes" id="UP000231282"/>
    </source>
</evidence>
<evidence type="ECO:0000313" key="11">
    <source>
        <dbReference type="EMBL" id="PIS15282.1"/>
    </source>
</evidence>
<name>A0A2H0WRI0_9BACT</name>
<dbReference type="NCBIfam" id="TIGR00981">
    <property type="entry name" value="rpsL_bact"/>
    <property type="match status" value="1"/>
</dbReference>
<dbReference type="InterPro" id="IPR006032">
    <property type="entry name" value="Ribosomal_uS12"/>
</dbReference>
<comment type="similarity">
    <text evidence="2 7 8">Belongs to the universal ribosomal protein uS12 family.</text>
</comment>
<dbReference type="PANTHER" id="PTHR11652">
    <property type="entry name" value="30S RIBOSOMAL PROTEIN S12 FAMILY MEMBER"/>
    <property type="match status" value="1"/>
</dbReference>
<feature type="region of interest" description="Disordered" evidence="10">
    <location>
        <begin position="122"/>
        <end position="153"/>
    </location>
</feature>
<gene>
    <name evidence="7 11" type="primary">rpsL</name>
    <name evidence="11" type="ORF">COT63_00790</name>
</gene>
<sequence length="153" mass="17344">MPTISQLIRKKRRRKKRKTKTASLRSSFNNLTLRRVNTINPQKRGVVLQVKTTTPKRPNSALRKVARVRLSNREEITVYIPGEGHNVTEHGRVLVRGGRVKDLPGIKYHLIRGKYDVEGVVGRKTSRSKYGTKQEGVGEKSQETTRETAGTSQ</sequence>
<evidence type="ECO:0000256" key="5">
    <source>
        <dbReference type="ARBA" id="ARBA00024962"/>
    </source>
</evidence>
<dbReference type="PRINTS" id="PR01034">
    <property type="entry name" value="RIBOSOMALS12"/>
</dbReference>
<keyword evidence="7 9" id="KW-0694">RNA-binding</keyword>
<dbReference type="AlphaFoldDB" id="A0A2H0WRI0"/>
<keyword evidence="7 9" id="KW-0820">tRNA-binding</keyword>
<proteinExistence type="inferred from homology"/>
<feature type="compositionally biased region" description="Basic and acidic residues" evidence="10">
    <location>
        <begin position="136"/>
        <end position="146"/>
    </location>
</feature>
<comment type="caution">
    <text evidence="11">The sequence shown here is derived from an EMBL/GenBank/DDBJ whole genome shotgun (WGS) entry which is preliminary data.</text>
</comment>
<comment type="function">
    <text evidence="5 7 9">Interacts with and stabilizes bases of the 16S rRNA that are involved in tRNA selection in the A site and with the mRNA backbone. Located at the interface of the 30S and 50S subunits, it traverses the body of the 30S subunit contacting proteins on the other side and probably holding the rRNA structure together. The combined cluster of proteins S8, S12 and S17 appears to hold together the shoulder and platform of the 30S subunit.</text>
</comment>
<protein>
    <recommendedName>
        <fullName evidence="6 7">Small ribosomal subunit protein uS12</fullName>
    </recommendedName>
</protein>
<keyword evidence="7 9" id="KW-0699">rRNA-binding</keyword>
<accession>A0A2H0WRI0</accession>
<evidence type="ECO:0000256" key="10">
    <source>
        <dbReference type="SAM" id="MobiDB-lite"/>
    </source>
</evidence>
<dbReference type="GO" id="GO:0015935">
    <property type="term" value="C:small ribosomal subunit"/>
    <property type="evidence" value="ECO:0007669"/>
    <property type="project" value="InterPro"/>
</dbReference>
<dbReference type="PIRSF" id="PIRSF002133">
    <property type="entry name" value="Ribosomal_S12/S23"/>
    <property type="match status" value="1"/>
</dbReference>
<dbReference type="GO" id="GO:0000049">
    <property type="term" value="F:tRNA binding"/>
    <property type="evidence" value="ECO:0007669"/>
    <property type="project" value="UniProtKB-UniRule"/>
</dbReference>
<dbReference type="PROSITE" id="PS00055">
    <property type="entry name" value="RIBOSOMAL_S12"/>
    <property type="match status" value="1"/>
</dbReference>
<evidence type="ECO:0000256" key="6">
    <source>
        <dbReference type="ARBA" id="ARBA00035161"/>
    </source>
</evidence>
<dbReference type="GO" id="GO:0006412">
    <property type="term" value="P:translation"/>
    <property type="evidence" value="ECO:0007669"/>
    <property type="project" value="UniProtKB-UniRule"/>
</dbReference>
<dbReference type="InterPro" id="IPR005679">
    <property type="entry name" value="Ribosomal_uS12_bac"/>
</dbReference>
<dbReference type="HAMAP" id="MF_00403_B">
    <property type="entry name" value="Ribosomal_uS12_B"/>
    <property type="match status" value="1"/>
</dbReference>
<feature type="region of interest" description="Disordered" evidence="10">
    <location>
        <begin position="1"/>
        <end position="23"/>
    </location>
</feature>
<feature type="compositionally biased region" description="Basic residues" evidence="10">
    <location>
        <begin position="8"/>
        <end position="20"/>
    </location>
</feature>
<evidence type="ECO:0000256" key="9">
    <source>
        <dbReference type="RuleBase" id="RU003623"/>
    </source>
</evidence>
<evidence type="ECO:0000256" key="1">
    <source>
        <dbReference type="ARBA" id="ARBA00003022"/>
    </source>
</evidence>
<dbReference type="Gene3D" id="2.40.50.140">
    <property type="entry name" value="Nucleic acid-binding proteins"/>
    <property type="match status" value="1"/>
</dbReference>
<dbReference type="InterPro" id="IPR012340">
    <property type="entry name" value="NA-bd_OB-fold"/>
</dbReference>
<organism evidence="11 12">
    <name type="scientific">Candidatus Shapirobacteria bacterium CG09_land_8_20_14_0_10_38_17</name>
    <dbReference type="NCBI Taxonomy" id="1974884"/>
    <lineage>
        <taxon>Bacteria</taxon>
        <taxon>Candidatus Shapironibacteriota</taxon>
    </lineage>
</organism>